<organism evidence="2 3">
    <name type="scientific">Macrophomina phaseolina</name>
    <dbReference type="NCBI Taxonomy" id="35725"/>
    <lineage>
        <taxon>Eukaryota</taxon>
        <taxon>Fungi</taxon>
        <taxon>Dikarya</taxon>
        <taxon>Ascomycota</taxon>
        <taxon>Pezizomycotina</taxon>
        <taxon>Dothideomycetes</taxon>
        <taxon>Dothideomycetes incertae sedis</taxon>
        <taxon>Botryosphaeriales</taxon>
        <taxon>Botryosphaeriaceae</taxon>
        <taxon>Macrophomina</taxon>
    </lineage>
</organism>
<reference evidence="2 3" key="1">
    <citation type="journal article" date="2021" name="Nat. Commun.">
        <title>Genetic determinants of endophytism in the Arabidopsis root mycobiome.</title>
        <authorList>
            <person name="Mesny F."/>
            <person name="Miyauchi S."/>
            <person name="Thiergart T."/>
            <person name="Pickel B."/>
            <person name="Atanasova L."/>
            <person name="Karlsson M."/>
            <person name="Huettel B."/>
            <person name="Barry K.W."/>
            <person name="Haridas S."/>
            <person name="Chen C."/>
            <person name="Bauer D."/>
            <person name="Andreopoulos W."/>
            <person name="Pangilinan J."/>
            <person name="LaButti K."/>
            <person name="Riley R."/>
            <person name="Lipzen A."/>
            <person name="Clum A."/>
            <person name="Drula E."/>
            <person name="Henrissat B."/>
            <person name="Kohler A."/>
            <person name="Grigoriev I.V."/>
            <person name="Martin F.M."/>
            <person name="Hacquard S."/>
        </authorList>
    </citation>
    <scope>NUCLEOTIDE SEQUENCE [LARGE SCALE GENOMIC DNA]</scope>
    <source>
        <strain evidence="2 3">MPI-SDFR-AT-0080</strain>
    </source>
</reference>
<accession>A0ABQ8GR28</accession>
<evidence type="ECO:0000256" key="1">
    <source>
        <dbReference type="SAM" id="Phobius"/>
    </source>
</evidence>
<feature type="transmembrane region" description="Helical" evidence="1">
    <location>
        <begin position="12"/>
        <end position="36"/>
    </location>
</feature>
<evidence type="ECO:0000313" key="3">
    <source>
        <dbReference type="Proteomes" id="UP000774617"/>
    </source>
</evidence>
<proteinExistence type="predicted"/>
<keyword evidence="1" id="KW-1133">Transmembrane helix</keyword>
<protein>
    <submittedName>
        <fullName evidence="2">Uncharacterized protein</fullName>
    </submittedName>
</protein>
<keyword evidence="1" id="KW-0812">Transmembrane</keyword>
<dbReference type="EMBL" id="JAGTJR010000003">
    <property type="protein sequence ID" value="KAH7062639.1"/>
    <property type="molecule type" value="Genomic_DNA"/>
</dbReference>
<keyword evidence="1" id="KW-0472">Membrane</keyword>
<gene>
    <name evidence="2" type="ORF">B0J12DRAFT_242140</name>
</gene>
<feature type="transmembrane region" description="Helical" evidence="1">
    <location>
        <begin position="48"/>
        <end position="69"/>
    </location>
</feature>
<evidence type="ECO:0000313" key="2">
    <source>
        <dbReference type="EMBL" id="KAH7062639.1"/>
    </source>
</evidence>
<keyword evidence="3" id="KW-1185">Reference proteome</keyword>
<comment type="caution">
    <text evidence="2">The sequence shown here is derived from an EMBL/GenBank/DDBJ whole genome shotgun (WGS) entry which is preliminary data.</text>
</comment>
<sequence>MFPMKTSPFGPQFYCLIILLHVQCSGIARIVIGLASISRTALPSRCRLVATTLVVSSITGVFFLLLIIFQCNPVSEFRSENPADIPPRCYMTDSRVPWYVFLSVSMGGGCRLGQLCSRTTGAA</sequence>
<dbReference type="Proteomes" id="UP000774617">
    <property type="component" value="Unassembled WGS sequence"/>
</dbReference>
<name>A0ABQ8GR28_9PEZI</name>